<dbReference type="NCBIfam" id="NF038336">
    <property type="entry name" value="YjiT_fam"/>
    <property type="match status" value="1"/>
</dbReference>
<evidence type="ECO:0000313" key="1">
    <source>
        <dbReference type="EMBL" id="MBG3876429.1"/>
    </source>
</evidence>
<evidence type="ECO:0000313" key="2">
    <source>
        <dbReference type="Proteomes" id="UP001194469"/>
    </source>
</evidence>
<comment type="caution">
    <text evidence="1">The sequence shown here is derived from an EMBL/GenBank/DDBJ whole genome shotgun (WGS) entry which is preliminary data.</text>
</comment>
<name>A0ABS0J1X0_9BACT</name>
<protein>
    <submittedName>
        <fullName evidence="1">Uncharacterized protein</fullName>
    </submittedName>
</protein>
<dbReference type="Proteomes" id="UP001194469">
    <property type="component" value="Unassembled WGS sequence"/>
</dbReference>
<proteinExistence type="predicted"/>
<reference evidence="1 2" key="1">
    <citation type="submission" date="2019-08" db="EMBL/GenBank/DDBJ databases">
        <authorList>
            <person name="Luo N."/>
        </authorList>
    </citation>
    <scope>NUCLEOTIDE SEQUENCE [LARGE SCALE GENOMIC DNA]</scope>
    <source>
        <strain evidence="1 2">NCIMB 9442</strain>
    </source>
</reference>
<accession>A0ABS0J1X0</accession>
<keyword evidence="2" id="KW-1185">Reference proteome</keyword>
<dbReference type="InterPro" id="IPR047879">
    <property type="entry name" value="YjiT"/>
</dbReference>
<dbReference type="EMBL" id="VRYY01000111">
    <property type="protein sequence ID" value="MBG3876429.1"/>
    <property type="molecule type" value="Genomic_DNA"/>
</dbReference>
<organism evidence="1 2">
    <name type="scientific">Nitratidesulfovibrio oxamicus</name>
    <dbReference type="NCBI Taxonomy" id="32016"/>
    <lineage>
        <taxon>Bacteria</taxon>
        <taxon>Pseudomonadati</taxon>
        <taxon>Thermodesulfobacteriota</taxon>
        <taxon>Desulfovibrionia</taxon>
        <taxon>Desulfovibrionales</taxon>
        <taxon>Desulfovibrionaceae</taxon>
        <taxon>Nitratidesulfovibrio</taxon>
    </lineage>
</organism>
<gene>
    <name evidence="1" type="ORF">FVW20_05145</name>
</gene>
<sequence>MTNDEVDKSFYGEDMSNQFHEWKLHMLADRALDGPDERPLYAYRITGEEFLSLEALLKGTLEQFGQRLGKLRYSLSAIELAGQHISSFPALFVLYAAEWWRRRYDGSGFAWEPILHDLGSDTSGWTHSKRSVCVTLGLQEWGLPLRDSVGLRYIGNIALQGGLPMRILSDAKGALGMLLRCVLKEAVKAQVTPIEIQAWVRSLDHYLPRTYRQSEIFVLLADVITTVLSLKTQAGLTQSAGVIEELDRRVPGWRDRFPLSVEDTEAQGLIDQIIKDAASEKTQHPPRLFWVERSIERDESGSWQLRSVLPLADGIDSEALARAFCADANELPRFLHLTLQAADAELAASLRKLAGQDKYRVERCPWTFFAERAATEHVVHLATTDGREWATLAPRGEALDDALPWVFDARDDAPKLLRQGGGAIATNEALVALPQGWHVVEADVEGMPSEGIMPHFGRQIYRVRGDVRFANGEQSCRIRTGRADACEESYEWRGQRLWQMAVRPAMVFLGKPRMYRMDEGGGGHIVSGQGSWRPLGASSTSLREPLGLTEMWHSIEGEIRGRVRMLVLPCAAQVRLESGDAASGSIRLVRWGAASLRIDHANITTVLRRDGNDLVADLKMGGHEPAPEWIEVDIHWPHATQPARVRLPFPVQGARIFANGQNLSPGTLLAINQLLGVRILFLGGNPSALPRMCLQLRLAGKPDIINRQITPPTGSMHAEIRLQDYATEIAHLLATDDRPDANVEVFAQIGGEPYACLRIARYACRLERSERHILIGADANGNVMPEALSGLPVMALRLDSPGDEPQSLPCSPYKDPTKIAWDFCPEDREPGSWLVYPAAGSHLVFRPTLWTVGDEKTDTSMLTMAIGISDPGQREEALEEVIGILGRDLLNPDWGYVERLAAQIGHLPLVTLDLWRHFARSDKAMAALAMRFSSIPFSLIDRFAAELPFAWETISFVAWKEAICNLRLQCESNFKAVAEIVFQDHLKSRLGEITSRRPALRWSVALARAAALGEQPQELQFFQKISSDEIGRILFNGDASPWQRLLRSHAEDQWPEYFKVHIAQARQDGNYACFLSPNSQGYRDGITNLPLLLATQAAIGATREWLNNPALIHALRKHIDFDHDWFEEAYNWSTARSVSAGFLKNEFAQ</sequence>
<dbReference type="RefSeq" id="WP_196608577.1">
    <property type="nucleotide sequence ID" value="NZ_VRYY01000111.1"/>
</dbReference>